<reference evidence="10" key="1">
    <citation type="journal article" date="2021" name="Microbiology">
        <title>Metagenomic Analysis of the Microbial Community in the Underground Coal Fire Area (Kemerovo Region, Russia) Revealed Predominance of Thermophilic Members of the Phyla Deinococcus-thermus, Aquificae, and Firmicutes.</title>
        <authorList>
            <person name="Kadnikov V."/>
            <person name="Mardanov A.V."/>
            <person name="Beletsky A.V."/>
            <person name="Karnachuk O.V."/>
            <person name="Ravin N.V."/>
        </authorList>
    </citation>
    <scope>NUCLEOTIDE SEQUENCE</scope>
    <source>
        <strain evidence="10">RBS10-49</strain>
    </source>
</reference>
<dbReference type="EC" id="1.-.-.-" evidence="7"/>
<feature type="binding site" description="in other chain" evidence="8">
    <location>
        <begin position="137"/>
        <end position="139"/>
    </location>
    <ligand>
        <name>FMN</name>
        <dbReference type="ChEBI" id="CHEBI:58210"/>
        <note>ligand shared between dimeric partners</note>
    </ligand>
</feature>
<dbReference type="InterPro" id="IPR000415">
    <property type="entry name" value="Nitroreductase-like"/>
</dbReference>
<dbReference type="Gene3D" id="3.40.109.10">
    <property type="entry name" value="NADH Oxidase"/>
    <property type="match status" value="1"/>
</dbReference>
<dbReference type="PIRSF" id="PIRSF000232">
    <property type="entry name" value="YdjA"/>
    <property type="match status" value="1"/>
</dbReference>
<dbReference type="CDD" id="cd02135">
    <property type="entry name" value="YdjA-like"/>
    <property type="match status" value="1"/>
</dbReference>
<organism evidence="10 11">
    <name type="scientific">Hydrogenibacillus schlegelii</name>
    <name type="common">Bacillus schlegelii</name>
    <dbReference type="NCBI Taxonomy" id="1484"/>
    <lineage>
        <taxon>Bacteria</taxon>
        <taxon>Bacillati</taxon>
        <taxon>Bacillota</taxon>
        <taxon>Bacilli</taxon>
        <taxon>Bacillales</taxon>
        <taxon>Bacillales Family X. Incertae Sedis</taxon>
        <taxon>Hydrogenibacillus</taxon>
    </lineage>
</organism>
<dbReference type="PANTHER" id="PTHR43821:SF1">
    <property type="entry name" value="NAD(P)H NITROREDUCTASE YDJA-RELATED"/>
    <property type="match status" value="1"/>
</dbReference>
<evidence type="ECO:0000256" key="4">
    <source>
        <dbReference type="ARBA" id="ARBA00022857"/>
    </source>
</evidence>
<evidence type="ECO:0000256" key="7">
    <source>
        <dbReference type="PIRNR" id="PIRNR000232"/>
    </source>
</evidence>
<evidence type="ECO:0000256" key="5">
    <source>
        <dbReference type="ARBA" id="ARBA00023002"/>
    </source>
</evidence>
<dbReference type="AlphaFoldDB" id="A0A947CW41"/>
<keyword evidence="6 7" id="KW-0520">NAD</keyword>
<keyword evidence="3 7" id="KW-0288">FMN</keyword>
<keyword evidence="2 7" id="KW-0285">Flavoprotein</keyword>
<evidence type="ECO:0000256" key="6">
    <source>
        <dbReference type="ARBA" id="ARBA00023027"/>
    </source>
</evidence>
<dbReference type="PANTHER" id="PTHR43821">
    <property type="entry name" value="NAD(P)H NITROREDUCTASE YDJA-RELATED"/>
    <property type="match status" value="1"/>
</dbReference>
<evidence type="ECO:0000259" key="9">
    <source>
        <dbReference type="Pfam" id="PF00881"/>
    </source>
</evidence>
<dbReference type="GO" id="GO:0016491">
    <property type="term" value="F:oxidoreductase activity"/>
    <property type="evidence" value="ECO:0007669"/>
    <property type="project" value="UniProtKB-UniRule"/>
</dbReference>
<keyword evidence="4 7" id="KW-0521">NADP</keyword>
<dbReference type="InterPro" id="IPR052530">
    <property type="entry name" value="NAD(P)H_nitroreductase"/>
</dbReference>
<evidence type="ECO:0000256" key="8">
    <source>
        <dbReference type="PIRSR" id="PIRSR000232-1"/>
    </source>
</evidence>
<evidence type="ECO:0000256" key="1">
    <source>
        <dbReference type="ARBA" id="ARBA00007118"/>
    </source>
</evidence>
<proteinExistence type="inferred from homology"/>
<evidence type="ECO:0000256" key="2">
    <source>
        <dbReference type="ARBA" id="ARBA00022630"/>
    </source>
</evidence>
<evidence type="ECO:0000256" key="3">
    <source>
        <dbReference type="ARBA" id="ARBA00022643"/>
    </source>
</evidence>
<comment type="similarity">
    <text evidence="1 7">Belongs to the nitroreductase family.</text>
</comment>
<dbReference type="SUPFAM" id="SSF55469">
    <property type="entry name" value="FMN-dependent nitroreductase-like"/>
    <property type="match status" value="1"/>
</dbReference>
<sequence>MDVLEAIRTRRSIGRVKPDPVEREKIERILEAATWAPTHHRTEPWRFFVLTGEGRRPLSRLFVELAKAEMVDPETPENREKLEREAKKPFRAPVVIAVAVVPAERPDVVLAEERAAVAAAIQNMLLAAHALGLGAMWRTGKKTYHPKVRDFFGLGEKGEIVGFVYLGYPDGPPPERTRTPFWEKTKWIDEDRPYADG</sequence>
<dbReference type="InterPro" id="IPR029479">
    <property type="entry name" value="Nitroreductase"/>
</dbReference>
<keyword evidence="5 7" id="KW-0560">Oxidoreductase</keyword>
<gene>
    <name evidence="10" type="ORF">KM312_02235</name>
</gene>
<feature type="binding site" evidence="8">
    <location>
        <position position="39"/>
    </location>
    <ligand>
        <name>FMN</name>
        <dbReference type="ChEBI" id="CHEBI:58210"/>
        <note>ligand shared between dimeric partners</note>
    </ligand>
</feature>
<evidence type="ECO:0000313" key="10">
    <source>
        <dbReference type="EMBL" id="MBT9281472.1"/>
    </source>
</evidence>
<comment type="caution">
    <text evidence="10">The sequence shown here is derived from an EMBL/GenBank/DDBJ whole genome shotgun (WGS) entry which is preliminary data.</text>
</comment>
<evidence type="ECO:0000313" key="11">
    <source>
        <dbReference type="Proteomes" id="UP000748108"/>
    </source>
</evidence>
<protein>
    <recommendedName>
        <fullName evidence="7">Putative NAD(P)H nitroreductase</fullName>
        <ecNumber evidence="7">1.-.-.-</ecNumber>
    </recommendedName>
</protein>
<dbReference type="Pfam" id="PF00881">
    <property type="entry name" value="Nitroreductase"/>
    <property type="match status" value="1"/>
</dbReference>
<dbReference type="Proteomes" id="UP000748108">
    <property type="component" value="Unassembled WGS sequence"/>
</dbReference>
<feature type="domain" description="Nitroreductase" evidence="9">
    <location>
        <begin position="7"/>
        <end position="168"/>
    </location>
</feature>
<comment type="cofactor">
    <cofactor evidence="8">
        <name>FMN</name>
        <dbReference type="ChEBI" id="CHEBI:58210"/>
    </cofactor>
    <text evidence="8">Binds 1 FMN per subunit.</text>
</comment>
<feature type="binding site" description="in other chain" evidence="8">
    <location>
        <begin position="10"/>
        <end position="12"/>
    </location>
    <ligand>
        <name>FMN</name>
        <dbReference type="ChEBI" id="CHEBI:58210"/>
        <note>ligand shared between dimeric partners</note>
    </ligand>
</feature>
<name>A0A947CW41_HYDSH</name>
<accession>A0A947CW41</accession>
<dbReference type="InterPro" id="IPR026021">
    <property type="entry name" value="YdjA-like"/>
</dbReference>
<dbReference type="EMBL" id="JAHHQF010000039">
    <property type="protein sequence ID" value="MBT9281472.1"/>
    <property type="molecule type" value="Genomic_DNA"/>
</dbReference>